<feature type="domain" description="MCM N-terminal" evidence="2">
    <location>
        <begin position="28"/>
        <end position="67"/>
    </location>
</feature>
<dbReference type="AlphaFoldDB" id="A0A3P7NNN0"/>
<feature type="region of interest" description="Disordered" evidence="1">
    <location>
        <begin position="1"/>
        <end position="25"/>
    </location>
</feature>
<name>A0A3P7NNN0_9BILA</name>
<evidence type="ECO:0000313" key="4">
    <source>
        <dbReference type="Proteomes" id="UP000271098"/>
    </source>
</evidence>
<keyword evidence="4" id="KW-1185">Reference proteome</keyword>
<dbReference type="InterPro" id="IPR027925">
    <property type="entry name" value="MCM_N"/>
</dbReference>
<organism evidence="3 4">
    <name type="scientific">Gongylonema pulchrum</name>
    <dbReference type="NCBI Taxonomy" id="637853"/>
    <lineage>
        <taxon>Eukaryota</taxon>
        <taxon>Metazoa</taxon>
        <taxon>Ecdysozoa</taxon>
        <taxon>Nematoda</taxon>
        <taxon>Chromadorea</taxon>
        <taxon>Rhabditida</taxon>
        <taxon>Spirurina</taxon>
        <taxon>Spiruromorpha</taxon>
        <taxon>Spiruroidea</taxon>
        <taxon>Gongylonematidae</taxon>
        <taxon>Gongylonema</taxon>
    </lineage>
</organism>
<dbReference type="Pfam" id="PF14551">
    <property type="entry name" value="MCM_N"/>
    <property type="match status" value="1"/>
</dbReference>
<evidence type="ECO:0000259" key="2">
    <source>
        <dbReference type="Pfam" id="PF14551"/>
    </source>
</evidence>
<sequence>MSAGTDGEDPDHDELADGEPDHELTVPLYINMDDVSEHDPALYLSIQQNAKRYHQLFGDVVDSLIVRKLGDREVSSS</sequence>
<evidence type="ECO:0000256" key="1">
    <source>
        <dbReference type="SAM" id="MobiDB-lite"/>
    </source>
</evidence>
<evidence type="ECO:0000313" key="3">
    <source>
        <dbReference type="EMBL" id="VDN42230.1"/>
    </source>
</evidence>
<dbReference type="Proteomes" id="UP000271098">
    <property type="component" value="Unassembled WGS sequence"/>
</dbReference>
<gene>
    <name evidence="3" type="ORF">GPUH_LOCUS23980</name>
</gene>
<protein>
    <recommendedName>
        <fullName evidence="2">MCM N-terminal domain-containing protein</fullName>
    </recommendedName>
</protein>
<feature type="compositionally biased region" description="Basic and acidic residues" evidence="1">
    <location>
        <begin position="13"/>
        <end position="24"/>
    </location>
</feature>
<reference evidence="3 4" key="1">
    <citation type="submission" date="2018-11" db="EMBL/GenBank/DDBJ databases">
        <authorList>
            <consortium name="Pathogen Informatics"/>
        </authorList>
    </citation>
    <scope>NUCLEOTIDE SEQUENCE [LARGE SCALE GENOMIC DNA]</scope>
</reference>
<feature type="compositionally biased region" description="Acidic residues" evidence="1">
    <location>
        <begin position="1"/>
        <end position="12"/>
    </location>
</feature>
<accession>A0A3P7NNN0</accession>
<dbReference type="EMBL" id="UYRT01099605">
    <property type="protein sequence ID" value="VDN42230.1"/>
    <property type="molecule type" value="Genomic_DNA"/>
</dbReference>
<proteinExistence type="predicted"/>